<dbReference type="PANTHER" id="PTHR47364:SF2">
    <property type="entry name" value="CYSTEINE PROTEINASE INHIBITOR 5"/>
    <property type="match status" value="1"/>
</dbReference>
<dbReference type="Pfam" id="PF00031">
    <property type="entry name" value="Cystatin"/>
    <property type="match status" value="1"/>
</dbReference>
<evidence type="ECO:0000313" key="5">
    <source>
        <dbReference type="Proteomes" id="UP000054558"/>
    </source>
</evidence>
<dbReference type="EMBL" id="DF237386">
    <property type="protein sequence ID" value="GAQ88531.1"/>
    <property type="molecule type" value="Genomic_DNA"/>
</dbReference>
<feature type="compositionally biased region" description="Basic and acidic residues" evidence="2">
    <location>
        <begin position="96"/>
        <end position="105"/>
    </location>
</feature>
<protein>
    <submittedName>
        <fullName evidence="4">Cysteine proteinase inhibitor</fullName>
    </submittedName>
</protein>
<dbReference type="OMA" id="HNNKENA"/>
<evidence type="ECO:0000259" key="3">
    <source>
        <dbReference type="SMART" id="SM00043"/>
    </source>
</evidence>
<feature type="region of interest" description="Disordered" evidence="2">
    <location>
        <begin position="96"/>
        <end position="128"/>
    </location>
</feature>
<dbReference type="Pfam" id="PF16845">
    <property type="entry name" value="SQAPI"/>
    <property type="match status" value="1"/>
</dbReference>
<accession>A0A1Y1IHJ0</accession>
<keyword evidence="5" id="KW-1185">Reference proteome</keyword>
<dbReference type="STRING" id="105231.A0A1Y1IHJ0"/>
<keyword evidence="1" id="KW-0646">Protease inhibitor</keyword>
<dbReference type="PROSITE" id="PS00287">
    <property type="entry name" value="CYSTATIN"/>
    <property type="match status" value="1"/>
</dbReference>
<name>A0A1Y1IHJ0_KLENI</name>
<feature type="domain" description="Cystatin" evidence="3">
    <location>
        <begin position="121"/>
        <end position="206"/>
    </location>
</feature>
<keyword evidence="1" id="KW-0789">Thiol protease inhibitor</keyword>
<dbReference type="InterPro" id="IPR000010">
    <property type="entry name" value="Cystatin_dom"/>
</dbReference>
<dbReference type="SMART" id="SM00043">
    <property type="entry name" value="CY"/>
    <property type="match status" value="2"/>
</dbReference>
<dbReference type="InterPro" id="IPR018073">
    <property type="entry name" value="Prot_inh_cystat_CS"/>
</dbReference>
<dbReference type="GO" id="GO:0004869">
    <property type="term" value="F:cysteine-type endopeptidase inhibitor activity"/>
    <property type="evidence" value="ECO:0007669"/>
    <property type="project" value="UniProtKB-KW"/>
</dbReference>
<sequence>MAQRVPMPGGQVDVGGSNDPDAEEVGKYVVSTIAKEQNAPDLKFVRVVSATKQVVAGLMWRLTVEVKTPVGPAEYKATVYEPPGPDATRSLEKYELVPKSSHGDSDATPSDLGAHLGGASSADAGLRTVDPEDPAVEDAAQFAIKQLQARSNSLVKPELKKVKEAKAQVGSKSTTFHLTLELQHGNRTETVPVVVDRTKDGKFSLTHAGQPEEVRH</sequence>
<reference evidence="4 5" key="1">
    <citation type="journal article" date="2014" name="Nat. Commun.">
        <title>Klebsormidium flaccidum genome reveals primary factors for plant terrestrial adaptation.</title>
        <authorList>
            <person name="Hori K."/>
            <person name="Maruyama F."/>
            <person name="Fujisawa T."/>
            <person name="Togashi T."/>
            <person name="Yamamoto N."/>
            <person name="Seo M."/>
            <person name="Sato S."/>
            <person name="Yamada T."/>
            <person name="Mori H."/>
            <person name="Tajima N."/>
            <person name="Moriyama T."/>
            <person name="Ikeuchi M."/>
            <person name="Watanabe M."/>
            <person name="Wada H."/>
            <person name="Kobayashi K."/>
            <person name="Saito M."/>
            <person name="Masuda T."/>
            <person name="Sasaki-Sekimoto Y."/>
            <person name="Mashiguchi K."/>
            <person name="Awai K."/>
            <person name="Shimojima M."/>
            <person name="Masuda S."/>
            <person name="Iwai M."/>
            <person name="Nobusawa T."/>
            <person name="Narise T."/>
            <person name="Kondo S."/>
            <person name="Saito H."/>
            <person name="Sato R."/>
            <person name="Murakawa M."/>
            <person name="Ihara Y."/>
            <person name="Oshima-Yamada Y."/>
            <person name="Ohtaka K."/>
            <person name="Satoh M."/>
            <person name="Sonobe K."/>
            <person name="Ishii M."/>
            <person name="Ohtani R."/>
            <person name="Kanamori-Sato M."/>
            <person name="Honoki R."/>
            <person name="Miyazaki D."/>
            <person name="Mochizuki H."/>
            <person name="Umetsu J."/>
            <person name="Higashi K."/>
            <person name="Shibata D."/>
            <person name="Kamiya Y."/>
            <person name="Sato N."/>
            <person name="Nakamura Y."/>
            <person name="Tabata S."/>
            <person name="Ida S."/>
            <person name="Kurokawa K."/>
            <person name="Ohta H."/>
        </authorList>
    </citation>
    <scope>NUCLEOTIDE SEQUENCE [LARGE SCALE GENOMIC DNA]</scope>
    <source>
        <strain evidence="4 5">NIES-2285</strain>
    </source>
</reference>
<dbReference type="AlphaFoldDB" id="A0A1Y1IHJ0"/>
<dbReference type="OrthoDB" id="1908104at2759"/>
<evidence type="ECO:0000256" key="2">
    <source>
        <dbReference type="SAM" id="MobiDB-lite"/>
    </source>
</evidence>
<dbReference type="SUPFAM" id="SSF54403">
    <property type="entry name" value="Cystatin/monellin"/>
    <property type="match status" value="2"/>
</dbReference>
<evidence type="ECO:0000256" key="1">
    <source>
        <dbReference type="ARBA" id="ARBA00022704"/>
    </source>
</evidence>
<dbReference type="Proteomes" id="UP000054558">
    <property type="component" value="Unassembled WGS sequence"/>
</dbReference>
<dbReference type="CDD" id="cd00042">
    <property type="entry name" value="CY"/>
    <property type="match status" value="2"/>
</dbReference>
<dbReference type="PANTHER" id="PTHR47364">
    <property type="entry name" value="CYSTEINE PROTEINASE INHIBITOR 5"/>
    <property type="match status" value="1"/>
</dbReference>
<feature type="region of interest" description="Disordered" evidence="2">
    <location>
        <begin position="1"/>
        <end position="23"/>
    </location>
</feature>
<organism evidence="4 5">
    <name type="scientific">Klebsormidium nitens</name>
    <name type="common">Green alga</name>
    <name type="synonym">Ulothrix nitens</name>
    <dbReference type="NCBI Taxonomy" id="105231"/>
    <lineage>
        <taxon>Eukaryota</taxon>
        <taxon>Viridiplantae</taxon>
        <taxon>Streptophyta</taxon>
        <taxon>Klebsormidiophyceae</taxon>
        <taxon>Klebsormidiales</taxon>
        <taxon>Klebsormidiaceae</taxon>
        <taxon>Klebsormidium</taxon>
    </lineage>
</organism>
<feature type="domain" description="Cystatin" evidence="3">
    <location>
        <begin position="6"/>
        <end position="97"/>
    </location>
</feature>
<dbReference type="InterPro" id="IPR046350">
    <property type="entry name" value="Cystatin_sf"/>
</dbReference>
<proteinExistence type="predicted"/>
<evidence type="ECO:0000313" key="4">
    <source>
        <dbReference type="EMBL" id="GAQ88531.1"/>
    </source>
</evidence>
<dbReference type="Gene3D" id="3.10.450.10">
    <property type="match status" value="2"/>
</dbReference>
<gene>
    <name evidence="4" type="ORF">KFL_004370010</name>
</gene>